<name>A0A1K0H9E8_9BASI</name>
<feature type="region of interest" description="Disordered" evidence="1">
    <location>
        <begin position="74"/>
        <end position="98"/>
    </location>
</feature>
<feature type="compositionally biased region" description="Low complexity" evidence="1">
    <location>
        <begin position="259"/>
        <end position="272"/>
    </location>
</feature>
<evidence type="ECO:0000313" key="4">
    <source>
        <dbReference type="EMBL" id="SYW80095.1"/>
    </source>
</evidence>
<feature type="compositionally biased region" description="Basic and acidic residues" evidence="1">
    <location>
        <begin position="385"/>
        <end position="394"/>
    </location>
</feature>
<dbReference type="Proteomes" id="UP000658997">
    <property type="component" value="Unassembled WGS sequence"/>
</dbReference>
<feature type="compositionally biased region" description="Polar residues" evidence="1">
    <location>
        <begin position="348"/>
        <end position="357"/>
    </location>
</feature>
<evidence type="ECO:0000256" key="2">
    <source>
        <dbReference type="SAM" id="Phobius"/>
    </source>
</evidence>
<gene>
    <name evidence="4" type="ORF">UBRO2_03363</name>
    <name evidence="3" type="ORF">UBRO_02081</name>
</gene>
<reference evidence="5" key="1">
    <citation type="submission" date="2016-04" db="EMBL/GenBank/DDBJ databases">
        <authorList>
            <person name="Guldener U."/>
            <person name="Guldener U."/>
        </authorList>
    </citation>
    <scope>NUCLEOTIDE SEQUENCE [LARGE SCALE GENOMIC DNA]</scope>
    <source>
        <strain evidence="5">UB2112</strain>
    </source>
</reference>
<protein>
    <submittedName>
        <fullName evidence="3">Uncharacterized protein</fullName>
    </submittedName>
</protein>
<keyword evidence="2" id="KW-0812">Transmembrane</keyword>
<reference evidence="4" key="3">
    <citation type="submission" date="2018-08" db="EMBL/GenBank/DDBJ databases">
        <authorList>
            <person name="Guldener U."/>
        </authorList>
    </citation>
    <scope>NUCLEOTIDE SEQUENCE</scope>
    <source>
        <strain evidence="4">UB2</strain>
    </source>
</reference>
<proteinExistence type="predicted"/>
<organism evidence="3 5">
    <name type="scientific">Ustilago bromivora</name>
    <dbReference type="NCBI Taxonomy" id="307758"/>
    <lineage>
        <taxon>Eukaryota</taxon>
        <taxon>Fungi</taxon>
        <taxon>Dikarya</taxon>
        <taxon>Basidiomycota</taxon>
        <taxon>Ustilaginomycotina</taxon>
        <taxon>Ustilaginomycetes</taxon>
        <taxon>Ustilaginales</taxon>
        <taxon>Ustilaginaceae</taxon>
        <taxon>Ustilago</taxon>
    </lineage>
</organism>
<reference evidence="3" key="2">
    <citation type="submission" date="2016-04" db="EMBL/GenBank/DDBJ databases">
        <authorList>
            <person name="Evans L.H."/>
            <person name="Alamgir A."/>
            <person name="Owens N."/>
            <person name="Weber N.D."/>
            <person name="Virtaneva K."/>
            <person name="Barbian K."/>
            <person name="Babar A."/>
            <person name="Rosenke K."/>
        </authorList>
    </citation>
    <scope>NUCLEOTIDE SEQUENCE</scope>
    <source>
        <strain evidence="3">UB2112</strain>
    </source>
</reference>
<feature type="compositionally biased region" description="Polar residues" evidence="1">
    <location>
        <begin position="152"/>
        <end position="162"/>
    </location>
</feature>
<dbReference type="EMBL" id="LT558119">
    <property type="protein sequence ID" value="SAM78558.1"/>
    <property type="molecule type" value="Genomic_DNA"/>
</dbReference>
<dbReference type="OrthoDB" id="3366429at2759"/>
<feature type="compositionally biased region" description="Polar residues" evidence="1">
    <location>
        <begin position="220"/>
        <end position="243"/>
    </location>
</feature>
<feature type="compositionally biased region" description="Polar residues" evidence="1">
    <location>
        <begin position="86"/>
        <end position="98"/>
    </location>
</feature>
<evidence type="ECO:0000313" key="3">
    <source>
        <dbReference type="EMBL" id="SAM78558.1"/>
    </source>
</evidence>
<keyword evidence="6" id="KW-1185">Reference proteome</keyword>
<dbReference type="AlphaFoldDB" id="A0A1K0H9E8"/>
<feature type="compositionally biased region" description="Low complexity" evidence="1">
    <location>
        <begin position="74"/>
        <end position="85"/>
    </location>
</feature>
<accession>A0A1K0H9E8</accession>
<feature type="transmembrane region" description="Helical" evidence="2">
    <location>
        <begin position="6"/>
        <end position="25"/>
    </location>
</feature>
<dbReference type="Proteomes" id="UP000179920">
    <property type="component" value="Chromosome III"/>
</dbReference>
<dbReference type="EMBL" id="ULHB01000062">
    <property type="protein sequence ID" value="SYW80095.1"/>
    <property type="molecule type" value="Genomic_DNA"/>
</dbReference>
<keyword evidence="2" id="KW-1133">Transmembrane helix</keyword>
<feature type="region of interest" description="Disordered" evidence="1">
    <location>
        <begin position="152"/>
        <end position="174"/>
    </location>
</feature>
<evidence type="ECO:0000256" key="1">
    <source>
        <dbReference type="SAM" id="MobiDB-lite"/>
    </source>
</evidence>
<evidence type="ECO:0000313" key="5">
    <source>
        <dbReference type="Proteomes" id="UP000179920"/>
    </source>
</evidence>
<evidence type="ECO:0000313" key="6">
    <source>
        <dbReference type="Proteomes" id="UP000658997"/>
    </source>
</evidence>
<feature type="region of interest" description="Disordered" evidence="1">
    <location>
        <begin position="319"/>
        <end position="394"/>
    </location>
</feature>
<feature type="region of interest" description="Disordered" evidence="1">
    <location>
        <begin position="220"/>
        <end position="281"/>
    </location>
</feature>
<keyword evidence="2" id="KW-0472">Membrane</keyword>
<sequence length="394" mass="42153">MSQPNTAAIVVASIFGGIALVFVAYKTYRKVWNCMYRPEQLPPVSQPPTAYHGGVVMSNVSHLPTLDSKNRGAGSSHYLAASSSSTDNWQPQNDGLASTCTNEMPSPSVGRLESVVLSAPSDIYDPHYRGASTISSSSSTMTLKRSYLKSPPASQLSYMSNSGRRDSYLPHSPLNRDSIQIIPPQPLGFCGNMAMATDQRTLVFSSNSGIGASEDFTSGLVWTQPSDQNNRPRNSHQPQLTNQDRQRYPVGGRVSTRTSEAPSLAPSASSSPVTQTAQLNRPSEGDRLFHEATQSGSRQSSPESVTRLESKACIINPQLLSAKDSPLQRLQSNAGQAQPPPHKRLHSDGNSNPSDSDVSPILSPFVHHSSPPSTAKGVTPASDSSRADPGDLAK</sequence>